<comment type="caution">
    <text evidence="10">The sequence shown here is derived from an EMBL/GenBank/DDBJ whole genome shotgun (WGS) entry which is preliminary data.</text>
</comment>
<keyword evidence="3 7" id="KW-0812">Transmembrane</keyword>
<comment type="similarity">
    <text evidence="2">Belongs to the cation diffusion facilitator (CDF) transporter (TC 2.A.4) family. SLC30A subfamily.</text>
</comment>
<dbReference type="PANTHER" id="PTHR45820">
    <property type="entry name" value="FI23527P1"/>
    <property type="match status" value="1"/>
</dbReference>
<evidence type="ECO:0000259" key="8">
    <source>
        <dbReference type="Pfam" id="PF01545"/>
    </source>
</evidence>
<dbReference type="Proteomes" id="UP000677228">
    <property type="component" value="Unassembled WGS sequence"/>
</dbReference>
<dbReference type="EMBL" id="CAJOBA010080763">
    <property type="protein sequence ID" value="CAF4440494.1"/>
    <property type="molecule type" value="Genomic_DNA"/>
</dbReference>
<feature type="domain" description="Cation efflux protein transmembrane" evidence="8">
    <location>
        <begin position="3"/>
        <end position="89"/>
    </location>
</feature>
<evidence type="ECO:0000313" key="9">
    <source>
        <dbReference type="EMBL" id="CAF1620995.1"/>
    </source>
</evidence>
<dbReference type="Proteomes" id="UP000682733">
    <property type="component" value="Unassembled WGS sequence"/>
</dbReference>
<evidence type="ECO:0000256" key="3">
    <source>
        <dbReference type="ARBA" id="ARBA00022692"/>
    </source>
</evidence>
<evidence type="ECO:0000313" key="10">
    <source>
        <dbReference type="EMBL" id="CAF4440494.1"/>
    </source>
</evidence>
<comment type="subcellular location">
    <subcellularLocation>
        <location evidence="1">Membrane</location>
        <topology evidence="1">Multi-pass membrane protein</topology>
    </subcellularLocation>
</comment>
<accession>A0A8S2WDN8</accession>
<dbReference type="SUPFAM" id="SSF161111">
    <property type="entry name" value="Cation efflux protein transmembrane domain-like"/>
    <property type="match status" value="1"/>
</dbReference>
<dbReference type="Pfam" id="PF01545">
    <property type="entry name" value="Cation_efflux"/>
    <property type="match status" value="1"/>
</dbReference>
<dbReference type="PANTHER" id="PTHR45820:SF4">
    <property type="entry name" value="ZINC TRANSPORTER 63C, ISOFORM F"/>
    <property type="match status" value="1"/>
</dbReference>
<keyword evidence="6 7" id="KW-0472">Membrane</keyword>
<organism evidence="10 11">
    <name type="scientific">Didymodactylos carnosus</name>
    <dbReference type="NCBI Taxonomy" id="1234261"/>
    <lineage>
        <taxon>Eukaryota</taxon>
        <taxon>Metazoa</taxon>
        <taxon>Spiralia</taxon>
        <taxon>Gnathifera</taxon>
        <taxon>Rotifera</taxon>
        <taxon>Eurotatoria</taxon>
        <taxon>Bdelloidea</taxon>
        <taxon>Philodinida</taxon>
        <taxon>Philodinidae</taxon>
        <taxon>Didymodactylos</taxon>
    </lineage>
</organism>
<keyword evidence="5 7" id="KW-1133">Transmembrane helix</keyword>
<keyword evidence="4" id="KW-0862">Zinc</keyword>
<name>A0A8S2WDN8_9BILA</name>
<evidence type="ECO:0000256" key="5">
    <source>
        <dbReference type="ARBA" id="ARBA00022989"/>
    </source>
</evidence>
<evidence type="ECO:0000313" key="11">
    <source>
        <dbReference type="Proteomes" id="UP000682733"/>
    </source>
</evidence>
<dbReference type="GO" id="GO:0010312">
    <property type="term" value="P:detoxification of zinc ion"/>
    <property type="evidence" value="ECO:0007669"/>
    <property type="project" value="TreeGrafter"/>
</dbReference>
<dbReference type="EMBL" id="CAJNOK010055912">
    <property type="protein sequence ID" value="CAF1620995.1"/>
    <property type="molecule type" value="Genomic_DNA"/>
</dbReference>
<dbReference type="GO" id="GO:0005385">
    <property type="term" value="F:zinc ion transmembrane transporter activity"/>
    <property type="evidence" value="ECO:0007669"/>
    <property type="project" value="TreeGrafter"/>
</dbReference>
<feature type="transmembrane region" description="Helical" evidence="7">
    <location>
        <begin position="23"/>
        <end position="40"/>
    </location>
</feature>
<evidence type="ECO:0000256" key="1">
    <source>
        <dbReference type="ARBA" id="ARBA00004141"/>
    </source>
</evidence>
<dbReference type="InterPro" id="IPR058533">
    <property type="entry name" value="Cation_efflux_TM"/>
</dbReference>
<evidence type="ECO:0000256" key="7">
    <source>
        <dbReference type="SAM" id="Phobius"/>
    </source>
</evidence>
<dbReference type="GO" id="GO:0006882">
    <property type="term" value="P:intracellular zinc ion homeostasis"/>
    <property type="evidence" value="ECO:0007669"/>
    <property type="project" value="TreeGrafter"/>
</dbReference>
<proteinExistence type="inferred from homology"/>
<reference evidence="10" key="1">
    <citation type="submission" date="2021-02" db="EMBL/GenBank/DDBJ databases">
        <authorList>
            <person name="Nowell W R."/>
        </authorList>
    </citation>
    <scope>NUCLEOTIDE SEQUENCE</scope>
</reference>
<gene>
    <name evidence="9" type="ORF">OVA965_LOCUS43204</name>
    <name evidence="10" type="ORF">TMI583_LOCUS45360</name>
</gene>
<protein>
    <recommendedName>
        <fullName evidence="8">Cation efflux protein transmembrane domain-containing protein</fullName>
    </recommendedName>
</protein>
<sequence length="93" mass="10205">MGIGITKITSGIRSHSELLIADGLYSIAEGIALIGVLFALHYSEKEARQKNNTFEWTRLELLAGLLQEVLLLSISISIIVDAINKLTSPNRIQ</sequence>
<evidence type="ECO:0000256" key="6">
    <source>
        <dbReference type="ARBA" id="ARBA00023136"/>
    </source>
</evidence>
<evidence type="ECO:0000256" key="2">
    <source>
        <dbReference type="ARBA" id="ARBA00008873"/>
    </source>
</evidence>
<feature type="non-terminal residue" evidence="10">
    <location>
        <position position="1"/>
    </location>
</feature>
<dbReference type="InterPro" id="IPR027469">
    <property type="entry name" value="Cation_efflux_TMD_sf"/>
</dbReference>
<feature type="transmembrane region" description="Helical" evidence="7">
    <location>
        <begin position="61"/>
        <end position="80"/>
    </location>
</feature>
<dbReference type="AlphaFoldDB" id="A0A8S2WDN8"/>
<dbReference type="Gene3D" id="1.20.1510.10">
    <property type="entry name" value="Cation efflux protein transmembrane domain"/>
    <property type="match status" value="1"/>
</dbReference>
<evidence type="ECO:0000256" key="4">
    <source>
        <dbReference type="ARBA" id="ARBA00022833"/>
    </source>
</evidence>
<dbReference type="GO" id="GO:0016020">
    <property type="term" value="C:membrane"/>
    <property type="evidence" value="ECO:0007669"/>
    <property type="project" value="UniProtKB-SubCell"/>
</dbReference>